<feature type="transmembrane region" description="Helical" evidence="1">
    <location>
        <begin position="115"/>
        <end position="134"/>
    </location>
</feature>
<dbReference type="InterPro" id="IPR025508">
    <property type="entry name" value="DUF4395"/>
</dbReference>
<feature type="transmembrane region" description="Helical" evidence="1">
    <location>
        <begin position="20"/>
        <end position="44"/>
    </location>
</feature>
<dbReference type="InterPro" id="IPR016942">
    <property type="entry name" value="UCP030042"/>
</dbReference>
<evidence type="ECO:0000256" key="1">
    <source>
        <dbReference type="SAM" id="Phobius"/>
    </source>
</evidence>
<name>A0A1J5Q4N2_9ZZZZ</name>
<accession>A0A1J5Q4N2</accession>
<reference evidence="3" key="1">
    <citation type="submission" date="2016-10" db="EMBL/GenBank/DDBJ databases">
        <title>Sequence of Gallionella enrichment culture.</title>
        <authorList>
            <person name="Poehlein A."/>
            <person name="Muehling M."/>
            <person name="Daniel R."/>
        </authorList>
    </citation>
    <scope>NUCLEOTIDE SEQUENCE</scope>
</reference>
<gene>
    <name evidence="3" type="ORF">GALL_459380</name>
</gene>
<sequence>MSSTNLIDARGPRFAATVTTVVLALALLTQSAWLLLAQTVVFIIGAKFGPGKSPYGLVYRLLVKPRLSSPTEFEDARPPQFAQLVGTFCASIGLLGAAIGVPLVFLVAVGTALTAAFLNSVFRFCLGCEMYLLIKRVKQQASPTRSLATK</sequence>
<keyword evidence="1" id="KW-0472">Membrane</keyword>
<comment type="caution">
    <text evidence="3">The sequence shown here is derived from an EMBL/GenBank/DDBJ whole genome shotgun (WGS) entry which is preliminary data.</text>
</comment>
<protein>
    <recommendedName>
        <fullName evidence="2">DUF4395 domain-containing protein</fullName>
    </recommendedName>
</protein>
<dbReference type="EMBL" id="MLJW01003271">
    <property type="protein sequence ID" value="OIQ72435.1"/>
    <property type="molecule type" value="Genomic_DNA"/>
</dbReference>
<feature type="transmembrane region" description="Helical" evidence="1">
    <location>
        <begin position="84"/>
        <end position="109"/>
    </location>
</feature>
<dbReference type="Pfam" id="PF14340">
    <property type="entry name" value="DUF4395"/>
    <property type="match status" value="1"/>
</dbReference>
<dbReference type="AlphaFoldDB" id="A0A1J5Q4N2"/>
<dbReference type="PIRSF" id="PIRSF030042">
    <property type="entry name" value="UCP030042"/>
    <property type="match status" value="1"/>
</dbReference>
<evidence type="ECO:0000259" key="2">
    <source>
        <dbReference type="Pfam" id="PF14340"/>
    </source>
</evidence>
<evidence type="ECO:0000313" key="3">
    <source>
        <dbReference type="EMBL" id="OIQ72435.1"/>
    </source>
</evidence>
<keyword evidence="1" id="KW-1133">Transmembrane helix</keyword>
<organism evidence="3">
    <name type="scientific">mine drainage metagenome</name>
    <dbReference type="NCBI Taxonomy" id="410659"/>
    <lineage>
        <taxon>unclassified sequences</taxon>
        <taxon>metagenomes</taxon>
        <taxon>ecological metagenomes</taxon>
    </lineage>
</organism>
<proteinExistence type="predicted"/>
<keyword evidence="1" id="KW-0812">Transmembrane</keyword>
<feature type="domain" description="DUF4395" evidence="2">
    <location>
        <begin position="7"/>
        <end position="136"/>
    </location>
</feature>